<dbReference type="RefSeq" id="WP_345693443.1">
    <property type="nucleotide sequence ID" value="NZ_BAABIT010000001.1"/>
</dbReference>
<accession>A0ABV9XBE4</accession>
<dbReference type="SUPFAM" id="SSF82171">
    <property type="entry name" value="DPP6 N-terminal domain-like"/>
    <property type="match status" value="1"/>
</dbReference>
<protein>
    <recommendedName>
        <fullName evidence="4">TolB</fullName>
    </recommendedName>
</protein>
<proteinExistence type="predicted"/>
<comment type="caution">
    <text evidence="2">The sequence shown here is derived from an EMBL/GenBank/DDBJ whole genome shotgun (WGS) entry which is preliminary data.</text>
</comment>
<feature type="region of interest" description="Disordered" evidence="1">
    <location>
        <begin position="65"/>
        <end position="89"/>
    </location>
</feature>
<feature type="compositionally biased region" description="Basic and acidic residues" evidence="1">
    <location>
        <begin position="70"/>
        <end position="89"/>
    </location>
</feature>
<evidence type="ECO:0000256" key="1">
    <source>
        <dbReference type="SAM" id="MobiDB-lite"/>
    </source>
</evidence>
<name>A0ABV9XBE4_9ACTN</name>
<sequence length="347" mass="37183">MTTTPSPRARVTAVALAAALLAAVAVVYTVRASERNAPAAPDASGITLTTTPGLYVRTDAGTVSVVPTEGGRKAPRTEDGREATRTEDAREATGLACRRFYAAGGTAVCLTTVPGIPPRTQAVVLDSALRPKRTVTFGGTPNRARVSPSGRVISWTVFVSGDSYAGSAFSTRSGILDTRTGYLIKNMETVQLSIDGRRYSAPDVNYWGITFSRDDNRFYATVSTRGRTYLVEGDLKKWTARALRENVECPSLSPDGTRLAYKKRVRTGTTSPWRLHVLDLRTMRDTPLAEARSVDDQAAWLDDATLAYALPGATRDASDVWSVRADGTGTPRLVAHDASSPSMVPPA</sequence>
<dbReference type="Proteomes" id="UP001595829">
    <property type="component" value="Unassembled WGS sequence"/>
</dbReference>
<dbReference type="EMBL" id="JBHSJD010000002">
    <property type="protein sequence ID" value="MFC5021486.1"/>
    <property type="molecule type" value="Genomic_DNA"/>
</dbReference>
<dbReference type="Gene3D" id="2.120.10.30">
    <property type="entry name" value="TolB, C-terminal domain"/>
    <property type="match status" value="1"/>
</dbReference>
<evidence type="ECO:0008006" key="4">
    <source>
        <dbReference type="Google" id="ProtNLM"/>
    </source>
</evidence>
<organism evidence="2 3">
    <name type="scientific">Streptomyces coeruleoprunus</name>
    <dbReference type="NCBI Taxonomy" id="285563"/>
    <lineage>
        <taxon>Bacteria</taxon>
        <taxon>Bacillati</taxon>
        <taxon>Actinomycetota</taxon>
        <taxon>Actinomycetes</taxon>
        <taxon>Kitasatosporales</taxon>
        <taxon>Streptomycetaceae</taxon>
        <taxon>Streptomyces</taxon>
    </lineage>
</organism>
<dbReference type="InterPro" id="IPR011042">
    <property type="entry name" value="6-blade_b-propeller_TolB-like"/>
</dbReference>
<gene>
    <name evidence="2" type="ORF">ACFPM3_04875</name>
</gene>
<evidence type="ECO:0000313" key="2">
    <source>
        <dbReference type="EMBL" id="MFC5021486.1"/>
    </source>
</evidence>
<keyword evidence="3" id="KW-1185">Reference proteome</keyword>
<evidence type="ECO:0000313" key="3">
    <source>
        <dbReference type="Proteomes" id="UP001595829"/>
    </source>
</evidence>
<reference evidence="3" key="1">
    <citation type="journal article" date="2019" name="Int. J. Syst. Evol. Microbiol.">
        <title>The Global Catalogue of Microorganisms (GCM) 10K type strain sequencing project: providing services to taxonomists for standard genome sequencing and annotation.</title>
        <authorList>
            <consortium name="The Broad Institute Genomics Platform"/>
            <consortium name="The Broad Institute Genome Sequencing Center for Infectious Disease"/>
            <person name="Wu L."/>
            <person name="Ma J."/>
        </authorList>
    </citation>
    <scope>NUCLEOTIDE SEQUENCE [LARGE SCALE GENOMIC DNA]</scope>
    <source>
        <strain evidence="3">CGMCC 4.1648</strain>
    </source>
</reference>